<gene>
    <name evidence="3" type="primary">ephD_10</name>
    <name evidence="3" type="ORF">C1Y40_03748</name>
</gene>
<evidence type="ECO:0000256" key="2">
    <source>
        <dbReference type="ARBA" id="ARBA00023002"/>
    </source>
</evidence>
<organism evidence="3 4">
    <name type="scientific">Mycobacterium talmoniae</name>
    <dbReference type="NCBI Taxonomy" id="1858794"/>
    <lineage>
        <taxon>Bacteria</taxon>
        <taxon>Bacillati</taxon>
        <taxon>Actinomycetota</taxon>
        <taxon>Actinomycetes</taxon>
        <taxon>Mycobacteriales</taxon>
        <taxon>Mycobacteriaceae</taxon>
        <taxon>Mycobacterium</taxon>
    </lineage>
</organism>
<dbReference type="GO" id="GO:0016616">
    <property type="term" value="F:oxidoreductase activity, acting on the CH-OH group of donors, NAD or NADP as acceptor"/>
    <property type="evidence" value="ECO:0007669"/>
    <property type="project" value="TreeGrafter"/>
</dbReference>
<dbReference type="Gene3D" id="3.40.50.720">
    <property type="entry name" value="NAD(P)-binding Rossmann-like Domain"/>
    <property type="match status" value="1"/>
</dbReference>
<dbReference type="InterPro" id="IPR002347">
    <property type="entry name" value="SDR_fam"/>
</dbReference>
<accession>A0A2S8BHE5</accession>
<dbReference type="Pfam" id="PF00106">
    <property type="entry name" value="adh_short"/>
    <property type="match status" value="1"/>
</dbReference>
<dbReference type="InterPro" id="IPR036291">
    <property type="entry name" value="NAD(P)-bd_dom_sf"/>
</dbReference>
<dbReference type="EC" id="1.-.-.-" evidence="3"/>
<keyword evidence="2 3" id="KW-0560">Oxidoreductase</keyword>
<proteinExistence type="inferred from homology"/>
<comment type="similarity">
    <text evidence="1">Belongs to the short-chain dehydrogenases/reductases (SDR) family.</text>
</comment>
<dbReference type="PANTHER" id="PTHR24322:SF736">
    <property type="entry name" value="RETINOL DEHYDROGENASE 10"/>
    <property type="match status" value="1"/>
</dbReference>
<reference evidence="3 4" key="1">
    <citation type="journal article" date="2017" name="Int. J. Syst. Evol. Microbiol.">
        <title>Mycobacterium talmoniae sp. nov., a slowly growing mycobacterium isolated from human respiratory samples.</title>
        <authorList>
            <person name="Davidson R.M."/>
            <person name="DeGroote M.A."/>
            <person name="Marola J.L."/>
            <person name="Buss S."/>
            <person name="Jones V."/>
            <person name="McNeil M.R."/>
            <person name="Freifeld A.G."/>
            <person name="Elaine Epperson L."/>
            <person name="Hasan N.A."/>
            <person name="Jackson M."/>
            <person name="Iwen P.C."/>
            <person name="Salfinger M."/>
            <person name="Strong M."/>
        </authorList>
    </citation>
    <scope>NUCLEOTIDE SEQUENCE [LARGE SCALE GENOMIC DNA]</scope>
    <source>
        <strain evidence="3 4">ATCC BAA-2683</strain>
    </source>
</reference>
<dbReference type="SUPFAM" id="SSF51735">
    <property type="entry name" value="NAD(P)-binding Rossmann-fold domains"/>
    <property type="match status" value="1"/>
</dbReference>
<dbReference type="Proteomes" id="UP000238296">
    <property type="component" value="Unassembled WGS sequence"/>
</dbReference>
<comment type="caution">
    <text evidence="3">The sequence shown here is derived from an EMBL/GenBank/DDBJ whole genome shotgun (WGS) entry which is preliminary data.</text>
</comment>
<dbReference type="PANTHER" id="PTHR24322">
    <property type="entry name" value="PKSB"/>
    <property type="match status" value="1"/>
</dbReference>
<evidence type="ECO:0000256" key="1">
    <source>
        <dbReference type="ARBA" id="ARBA00006484"/>
    </source>
</evidence>
<name>A0A2S8BHE5_9MYCO</name>
<evidence type="ECO:0000313" key="4">
    <source>
        <dbReference type="Proteomes" id="UP000238296"/>
    </source>
</evidence>
<sequence length="95" mass="9834">MELARQGARTVIIVDRDRAGATETAQAVRAAGAQAAVYQVDVTDEKAINDLAAQVATEHGVVDILINNAGIGMAGRFWRPPPSTGTPSWGSTCAG</sequence>
<evidence type="ECO:0000313" key="3">
    <source>
        <dbReference type="EMBL" id="PQM46092.1"/>
    </source>
</evidence>
<dbReference type="EMBL" id="PPEA01000547">
    <property type="protein sequence ID" value="PQM46092.1"/>
    <property type="molecule type" value="Genomic_DNA"/>
</dbReference>
<protein>
    <submittedName>
        <fullName evidence="3">Putative oxidoreductase EphD</fullName>
        <ecNumber evidence="3">1.-.-.-</ecNumber>
    </submittedName>
</protein>
<dbReference type="AlphaFoldDB" id="A0A2S8BHE5"/>